<evidence type="ECO:0000313" key="2">
    <source>
        <dbReference type="EMBL" id="GJT58303.1"/>
    </source>
</evidence>
<keyword evidence="3" id="KW-1185">Reference proteome</keyword>
<evidence type="ECO:0000313" key="3">
    <source>
        <dbReference type="Proteomes" id="UP001151760"/>
    </source>
</evidence>
<comment type="caution">
    <text evidence="2">The sequence shown here is derived from an EMBL/GenBank/DDBJ whole genome shotgun (WGS) entry which is preliminary data.</text>
</comment>
<proteinExistence type="predicted"/>
<dbReference type="Proteomes" id="UP001151760">
    <property type="component" value="Unassembled WGS sequence"/>
</dbReference>
<accession>A0ABQ5F4N9</accession>
<keyword evidence="1" id="KW-0175">Coiled coil</keyword>
<reference evidence="2" key="2">
    <citation type="submission" date="2022-01" db="EMBL/GenBank/DDBJ databases">
        <authorList>
            <person name="Yamashiro T."/>
            <person name="Shiraishi A."/>
            <person name="Satake H."/>
            <person name="Nakayama K."/>
        </authorList>
    </citation>
    <scope>NUCLEOTIDE SEQUENCE</scope>
</reference>
<sequence length="346" mass="38484">MSSECNNIKLAIWNDKSEVVCAMCKQCLLTANHDVCVLNYVNGMNSHDDKHSANVSKIANQKKHKPHVNKPEKVGSKEILASPKPSKPRICLRWSPTGRTFNFKGKIITSSESECQSDSSKDGCGVVNWDSIPEDNEVETRSLDVYGMMASMYDESDSEDDVSAEECVPAEVVISADDVVDSAEAVDSADCVVDSAEAVDSADCSVSAGGAQISDQPLAFVGEVHSCSLCHDSKYHSIFKQYSDLRNQFDATVISLNSHKEAVKTFERQIKHYQKNQLAYEEKIRVLSYDLADKSNILEYKEKLINQASQEKQELLAKLDKELANQEKWSKHGQNLFKLIDSTWTA</sequence>
<organism evidence="2 3">
    <name type="scientific">Tanacetum coccineum</name>
    <dbReference type="NCBI Taxonomy" id="301880"/>
    <lineage>
        <taxon>Eukaryota</taxon>
        <taxon>Viridiplantae</taxon>
        <taxon>Streptophyta</taxon>
        <taxon>Embryophyta</taxon>
        <taxon>Tracheophyta</taxon>
        <taxon>Spermatophyta</taxon>
        <taxon>Magnoliopsida</taxon>
        <taxon>eudicotyledons</taxon>
        <taxon>Gunneridae</taxon>
        <taxon>Pentapetalae</taxon>
        <taxon>asterids</taxon>
        <taxon>campanulids</taxon>
        <taxon>Asterales</taxon>
        <taxon>Asteraceae</taxon>
        <taxon>Asteroideae</taxon>
        <taxon>Anthemideae</taxon>
        <taxon>Anthemidinae</taxon>
        <taxon>Tanacetum</taxon>
    </lineage>
</organism>
<feature type="coiled-coil region" evidence="1">
    <location>
        <begin position="256"/>
        <end position="325"/>
    </location>
</feature>
<reference evidence="2" key="1">
    <citation type="journal article" date="2022" name="Int. J. Mol. Sci.">
        <title>Draft Genome of Tanacetum Coccineum: Genomic Comparison of Closely Related Tanacetum-Family Plants.</title>
        <authorList>
            <person name="Yamashiro T."/>
            <person name="Shiraishi A."/>
            <person name="Nakayama K."/>
            <person name="Satake H."/>
        </authorList>
    </citation>
    <scope>NUCLEOTIDE SEQUENCE</scope>
</reference>
<dbReference type="EMBL" id="BQNB010017007">
    <property type="protein sequence ID" value="GJT58303.1"/>
    <property type="molecule type" value="Genomic_DNA"/>
</dbReference>
<name>A0ABQ5F4N9_9ASTR</name>
<protein>
    <submittedName>
        <fullName evidence="2">Uncharacterized protein</fullName>
    </submittedName>
</protein>
<evidence type="ECO:0000256" key="1">
    <source>
        <dbReference type="SAM" id="Coils"/>
    </source>
</evidence>
<gene>
    <name evidence="2" type="ORF">Tco_0993357</name>
</gene>